<proteinExistence type="predicted"/>
<dbReference type="Proteomes" id="UP000828251">
    <property type="component" value="Unassembled WGS sequence"/>
</dbReference>
<accession>A0A9D3UMK8</accession>
<protein>
    <submittedName>
        <fullName evidence="1">Uncharacterized protein</fullName>
    </submittedName>
</protein>
<organism evidence="1 2">
    <name type="scientific">Gossypium stocksii</name>
    <dbReference type="NCBI Taxonomy" id="47602"/>
    <lineage>
        <taxon>Eukaryota</taxon>
        <taxon>Viridiplantae</taxon>
        <taxon>Streptophyta</taxon>
        <taxon>Embryophyta</taxon>
        <taxon>Tracheophyta</taxon>
        <taxon>Spermatophyta</taxon>
        <taxon>Magnoliopsida</taxon>
        <taxon>eudicotyledons</taxon>
        <taxon>Gunneridae</taxon>
        <taxon>Pentapetalae</taxon>
        <taxon>rosids</taxon>
        <taxon>malvids</taxon>
        <taxon>Malvales</taxon>
        <taxon>Malvaceae</taxon>
        <taxon>Malvoideae</taxon>
        <taxon>Gossypium</taxon>
    </lineage>
</organism>
<evidence type="ECO:0000313" key="2">
    <source>
        <dbReference type="Proteomes" id="UP000828251"/>
    </source>
</evidence>
<dbReference type="EMBL" id="JAIQCV010000011">
    <property type="protein sequence ID" value="KAH1047903.1"/>
    <property type="molecule type" value="Genomic_DNA"/>
</dbReference>
<reference evidence="1 2" key="1">
    <citation type="journal article" date="2021" name="Plant Biotechnol. J.">
        <title>Multi-omics assisted identification of the key and species-specific regulatory components of drought-tolerant mechanisms in Gossypium stocksii.</title>
        <authorList>
            <person name="Yu D."/>
            <person name="Ke L."/>
            <person name="Zhang D."/>
            <person name="Wu Y."/>
            <person name="Sun Y."/>
            <person name="Mei J."/>
            <person name="Sun J."/>
            <person name="Sun Y."/>
        </authorList>
    </citation>
    <scope>NUCLEOTIDE SEQUENCE [LARGE SCALE GENOMIC DNA]</scope>
    <source>
        <strain evidence="2">cv. E1</strain>
        <tissue evidence="1">Leaf</tissue>
    </source>
</reference>
<comment type="caution">
    <text evidence="1">The sequence shown here is derived from an EMBL/GenBank/DDBJ whole genome shotgun (WGS) entry which is preliminary data.</text>
</comment>
<keyword evidence="2" id="KW-1185">Reference proteome</keyword>
<dbReference type="AlphaFoldDB" id="A0A9D3UMK8"/>
<gene>
    <name evidence="1" type="ORF">J1N35_038687</name>
</gene>
<name>A0A9D3UMK8_9ROSI</name>
<evidence type="ECO:0000313" key="1">
    <source>
        <dbReference type="EMBL" id="KAH1047903.1"/>
    </source>
</evidence>
<sequence length="82" mass="9467">MERFKSREEILWLFKFSVLRKNVMDLVTFDGNHNGGSSAAGIEVEGGGREEPFACYFATWVLKKIVHYHLGMKLSSCSLWFY</sequence>